<feature type="region of interest" description="Disordered" evidence="1">
    <location>
        <begin position="129"/>
        <end position="213"/>
    </location>
</feature>
<dbReference type="EMBL" id="CADCWJ010000741">
    <property type="protein sequence ID" value="CAA9581279.1"/>
    <property type="molecule type" value="Genomic_DNA"/>
</dbReference>
<feature type="compositionally biased region" description="Basic and acidic residues" evidence="1">
    <location>
        <begin position="149"/>
        <end position="159"/>
    </location>
</feature>
<feature type="non-terminal residue" evidence="2">
    <location>
        <position position="1"/>
    </location>
</feature>
<feature type="compositionally biased region" description="Basic and acidic residues" evidence="1">
    <location>
        <begin position="167"/>
        <end position="191"/>
    </location>
</feature>
<feature type="region of interest" description="Disordered" evidence="1">
    <location>
        <begin position="37"/>
        <end position="96"/>
    </location>
</feature>
<accession>A0A6J4VP51</accession>
<protein>
    <submittedName>
        <fullName evidence="2">Uncharacterized protein</fullName>
    </submittedName>
</protein>
<evidence type="ECO:0000313" key="2">
    <source>
        <dbReference type="EMBL" id="CAA9581279.1"/>
    </source>
</evidence>
<feature type="non-terminal residue" evidence="2">
    <location>
        <position position="410"/>
    </location>
</feature>
<gene>
    <name evidence="2" type="ORF">AVDCRST_MAG87-3390</name>
</gene>
<dbReference type="AlphaFoldDB" id="A0A6J4VP51"/>
<sequence>EVVARFQSAGSLDPGMAGDPPDRGDLLLRSALFLRAGDHPLSSPAQSDDRRDRRAADGAPAHPARDGVANRRRRRPPRARLELPAGAGDAGDRRGRVPVLARLSGVPGCPDRHRHRLCLRVGQRRRADLRIASRRRPHERHAARQGSNRRGDPRSECRRLQHRRRDHREPDDSPDDGHDRDGDRRAVDRDAAQPAAPGKAPVAPCDTNGKHGPDPASLECRAKQPCRAAVATALAGHQCIRRPSAGVLSAILSGYGGARSLVRPGAEPRLDRGDCGAALRLAAVGGARERARAGDCDDPARAALSGDGGRHPSRACGRSLYRAMGGDPSGGSALLRSVQRASAGRSARNITLAHQRVGYGLHRIDGPAAGLVGGPLAARGVRADRDRGHRWLAPDPERRGGGRPGPCGPV</sequence>
<organism evidence="2">
    <name type="scientific">uncultured Thermomicrobiales bacterium</name>
    <dbReference type="NCBI Taxonomy" id="1645740"/>
    <lineage>
        <taxon>Bacteria</taxon>
        <taxon>Pseudomonadati</taxon>
        <taxon>Thermomicrobiota</taxon>
        <taxon>Thermomicrobia</taxon>
        <taxon>Thermomicrobiales</taxon>
        <taxon>environmental samples</taxon>
    </lineage>
</organism>
<feature type="region of interest" description="Disordered" evidence="1">
    <location>
        <begin position="383"/>
        <end position="410"/>
    </location>
</feature>
<feature type="compositionally biased region" description="Basic and acidic residues" evidence="1">
    <location>
        <begin position="47"/>
        <end position="56"/>
    </location>
</feature>
<name>A0A6J4VP51_9BACT</name>
<feature type="compositionally biased region" description="Basic residues" evidence="1">
    <location>
        <begin position="132"/>
        <end position="143"/>
    </location>
</feature>
<proteinExistence type="predicted"/>
<evidence type="ECO:0000256" key="1">
    <source>
        <dbReference type="SAM" id="MobiDB-lite"/>
    </source>
</evidence>
<reference evidence="2" key="1">
    <citation type="submission" date="2020-02" db="EMBL/GenBank/DDBJ databases">
        <authorList>
            <person name="Meier V. D."/>
        </authorList>
    </citation>
    <scope>NUCLEOTIDE SEQUENCE</scope>
    <source>
        <strain evidence="2">AVDCRST_MAG87</strain>
    </source>
</reference>
<feature type="region of interest" description="Disordered" evidence="1">
    <location>
        <begin position="1"/>
        <end position="24"/>
    </location>
</feature>